<evidence type="ECO:0000313" key="2">
    <source>
        <dbReference type="EMBL" id="KAJ0198922.1"/>
    </source>
</evidence>
<protein>
    <submittedName>
        <fullName evidence="2">Uncharacterized protein</fullName>
    </submittedName>
</protein>
<evidence type="ECO:0000313" key="3">
    <source>
        <dbReference type="Proteomes" id="UP000235145"/>
    </source>
</evidence>
<sequence>MSTLGSSSNPSSNPSEAQSNTVPSAWRHITELRDGAGKKSYFCTFCKKTYNGGAKEKHAGVLGDTSGMNVHNLYDVDDDDDEVQVLTQQTTQKKDGKRKAPTSQTQTVPPFSKRGIHDVGEYLSPMWRVMRVWSRSQLLGVLSKF</sequence>
<organism evidence="2 3">
    <name type="scientific">Lactuca sativa</name>
    <name type="common">Garden lettuce</name>
    <dbReference type="NCBI Taxonomy" id="4236"/>
    <lineage>
        <taxon>Eukaryota</taxon>
        <taxon>Viridiplantae</taxon>
        <taxon>Streptophyta</taxon>
        <taxon>Embryophyta</taxon>
        <taxon>Tracheophyta</taxon>
        <taxon>Spermatophyta</taxon>
        <taxon>Magnoliopsida</taxon>
        <taxon>eudicotyledons</taxon>
        <taxon>Gunneridae</taxon>
        <taxon>Pentapetalae</taxon>
        <taxon>asterids</taxon>
        <taxon>campanulids</taxon>
        <taxon>Asterales</taxon>
        <taxon>Asteraceae</taxon>
        <taxon>Cichorioideae</taxon>
        <taxon>Cichorieae</taxon>
        <taxon>Lactucinae</taxon>
        <taxon>Lactuca</taxon>
    </lineage>
</organism>
<feature type="region of interest" description="Disordered" evidence="1">
    <location>
        <begin position="1"/>
        <end position="25"/>
    </location>
</feature>
<feature type="compositionally biased region" description="Low complexity" evidence="1">
    <location>
        <begin position="1"/>
        <end position="15"/>
    </location>
</feature>
<evidence type="ECO:0000256" key="1">
    <source>
        <dbReference type="SAM" id="MobiDB-lite"/>
    </source>
</evidence>
<feature type="region of interest" description="Disordered" evidence="1">
    <location>
        <begin position="87"/>
        <end position="111"/>
    </location>
</feature>
<dbReference type="EMBL" id="NBSK02000006">
    <property type="protein sequence ID" value="KAJ0198922.1"/>
    <property type="molecule type" value="Genomic_DNA"/>
</dbReference>
<gene>
    <name evidence="2" type="ORF">LSAT_V11C600333420</name>
</gene>
<name>A0A9R1V2J8_LACSA</name>
<accession>A0A9R1V2J8</accession>
<dbReference type="Proteomes" id="UP000235145">
    <property type="component" value="Unassembled WGS sequence"/>
</dbReference>
<dbReference type="AlphaFoldDB" id="A0A9R1V2J8"/>
<proteinExistence type="predicted"/>
<comment type="caution">
    <text evidence="2">The sequence shown here is derived from an EMBL/GenBank/DDBJ whole genome shotgun (WGS) entry which is preliminary data.</text>
</comment>
<keyword evidence="3" id="KW-1185">Reference proteome</keyword>
<reference evidence="2 3" key="1">
    <citation type="journal article" date="2017" name="Nat. Commun.">
        <title>Genome assembly with in vitro proximity ligation data and whole-genome triplication in lettuce.</title>
        <authorList>
            <person name="Reyes-Chin-Wo S."/>
            <person name="Wang Z."/>
            <person name="Yang X."/>
            <person name="Kozik A."/>
            <person name="Arikit S."/>
            <person name="Song C."/>
            <person name="Xia L."/>
            <person name="Froenicke L."/>
            <person name="Lavelle D.O."/>
            <person name="Truco M.J."/>
            <person name="Xia R."/>
            <person name="Zhu S."/>
            <person name="Xu C."/>
            <person name="Xu H."/>
            <person name="Xu X."/>
            <person name="Cox K."/>
            <person name="Korf I."/>
            <person name="Meyers B.C."/>
            <person name="Michelmore R.W."/>
        </authorList>
    </citation>
    <scope>NUCLEOTIDE SEQUENCE [LARGE SCALE GENOMIC DNA]</scope>
    <source>
        <strain evidence="3">cv. Salinas</strain>
        <tissue evidence="2">Seedlings</tissue>
    </source>
</reference>